<dbReference type="PANTHER" id="PTHR33910">
    <property type="entry name" value="PROTEIN TRANSLOCASE SUBUNIT SECE"/>
    <property type="match status" value="1"/>
</dbReference>
<keyword evidence="5 9" id="KW-0653">Protein transport</keyword>
<dbReference type="Proteomes" id="UP000070456">
    <property type="component" value="Unassembled WGS sequence"/>
</dbReference>
<dbReference type="Gene3D" id="1.20.5.1030">
    <property type="entry name" value="Preprotein translocase secy subunit"/>
    <property type="match status" value="1"/>
</dbReference>
<keyword evidence="4 9" id="KW-0812">Transmembrane</keyword>
<dbReference type="GO" id="GO:0009306">
    <property type="term" value="P:protein secretion"/>
    <property type="evidence" value="ECO:0007669"/>
    <property type="project" value="UniProtKB-UniRule"/>
</dbReference>
<organism evidence="10 11">
    <name type="scientific">Thermotalea metallivorans</name>
    <dbReference type="NCBI Taxonomy" id="520762"/>
    <lineage>
        <taxon>Bacteria</taxon>
        <taxon>Bacillati</taxon>
        <taxon>Bacillota</taxon>
        <taxon>Clostridia</taxon>
        <taxon>Peptostreptococcales</taxon>
        <taxon>Thermotaleaceae</taxon>
        <taxon>Thermotalea</taxon>
    </lineage>
</organism>
<evidence type="ECO:0000256" key="8">
    <source>
        <dbReference type="ARBA" id="ARBA00023136"/>
    </source>
</evidence>
<keyword evidence="7 9" id="KW-0811">Translocation</keyword>
<evidence type="ECO:0000256" key="5">
    <source>
        <dbReference type="ARBA" id="ARBA00022927"/>
    </source>
</evidence>
<dbReference type="STRING" id="520762.AN619_21380"/>
<comment type="subunit">
    <text evidence="9">Component of the Sec protein translocase complex. Heterotrimer consisting of SecY, SecE and SecG subunits. The heterotrimers can form oligomers, although 1 heterotrimer is thought to be able to translocate proteins. Interacts with the ribosome. Interacts with SecDF, and other proteins may be involved. Interacts with SecA.</text>
</comment>
<dbReference type="GO" id="GO:0006605">
    <property type="term" value="P:protein targeting"/>
    <property type="evidence" value="ECO:0007669"/>
    <property type="project" value="UniProtKB-UniRule"/>
</dbReference>
<evidence type="ECO:0000256" key="4">
    <source>
        <dbReference type="ARBA" id="ARBA00022692"/>
    </source>
</evidence>
<dbReference type="InterPro" id="IPR001901">
    <property type="entry name" value="Translocase_SecE/Sec61-g"/>
</dbReference>
<dbReference type="GO" id="GO:0043952">
    <property type="term" value="P:protein transport by the Sec complex"/>
    <property type="evidence" value="ECO:0007669"/>
    <property type="project" value="UniProtKB-UniRule"/>
</dbReference>
<name>A0A140L2M3_9FIRM</name>
<dbReference type="PANTHER" id="PTHR33910:SF1">
    <property type="entry name" value="PROTEIN TRANSLOCASE SUBUNIT SECE"/>
    <property type="match status" value="1"/>
</dbReference>
<evidence type="ECO:0000313" key="10">
    <source>
        <dbReference type="EMBL" id="KXG74798.1"/>
    </source>
</evidence>
<evidence type="ECO:0000256" key="3">
    <source>
        <dbReference type="ARBA" id="ARBA00022475"/>
    </source>
</evidence>
<comment type="function">
    <text evidence="9">Essential subunit of the Sec protein translocation channel SecYEG. Clamps together the 2 halves of SecY. May contact the channel plug during translocation.</text>
</comment>
<dbReference type="GO" id="GO:0005886">
    <property type="term" value="C:plasma membrane"/>
    <property type="evidence" value="ECO:0007669"/>
    <property type="project" value="UniProtKB-SubCell"/>
</dbReference>
<protein>
    <recommendedName>
        <fullName evidence="9">Protein translocase subunit SecE</fullName>
    </recommendedName>
</protein>
<gene>
    <name evidence="9" type="primary">secE</name>
    <name evidence="10" type="ORF">AN619_21380</name>
</gene>
<dbReference type="EMBL" id="LOEE01000046">
    <property type="protein sequence ID" value="KXG74798.1"/>
    <property type="molecule type" value="Genomic_DNA"/>
</dbReference>
<dbReference type="GO" id="GO:0065002">
    <property type="term" value="P:intracellular protein transmembrane transport"/>
    <property type="evidence" value="ECO:0007669"/>
    <property type="project" value="UniProtKB-UniRule"/>
</dbReference>
<evidence type="ECO:0000256" key="7">
    <source>
        <dbReference type="ARBA" id="ARBA00023010"/>
    </source>
</evidence>
<dbReference type="NCBIfam" id="TIGR00964">
    <property type="entry name" value="secE_bact"/>
    <property type="match status" value="1"/>
</dbReference>
<dbReference type="HAMAP" id="MF_00422">
    <property type="entry name" value="SecE"/>
    <property type="match status" value="1"/>
</dbReference>
<dbReference type="RefSeq" id="WP_068556800.1">
    <property type="nucleotide sequence ID" value="NZ_LOEE01000046.1"/>
</dbReference>
<dbReference type="InterPro" id="IPR005807">
    <property type="entry name" value="SecE_bac"/>
</dbReference>
<evidence type="ECO:0000256" key="6">
    <source>
        <dbReference type="ARBA" id="ARBA00022989"/>
    </source>
</evidence>
<evidence type="ECO:0000256" key="2">
    <source>
        <dbReference type="ARBA" id="ARBA00022448"/>
    </source>
</evidence>
<sequence>MATQTNTNNPGKTRDFGKFFRGVKSELKKVNWPTRKDLVSYTTVVLVTCGLAAIGVWMIDTVFGKTLQLIIK</sequence>
<keyword evidence="11" id="KW-1185">Reference proteome</keyword>
<comment type="subcellular location">
    <subcellularLocation>
        <location evidence="9">Cell membrane</location>
        <topology evidence="9">Single-pass membrane protein</topology>
    </subcellularLocation>
    <subcellularLocation>
        <location evidence="1">Membrane</location>
    </subcellularLocation>
</comment>
<comment type="similarity">
    <text evidence="9">Belongs to the SecE/SEC61-gamma family.</text>
</comment>
<evidence type="ECO:0000313" key="11">
    <source>
        <dbReference type="Proteomes" id="UP000070456"/>
    </source>
</evidence>
<dbReference type="InterPro" id="IPR038379">
    <property type="entry name" value="SecE_sf"/>
</dbReference>
<keyword evidence="6 9" id="KW-1133">Transmembrane helix</keyword>
<keyword evidence="3 9" id="KW-1003">Cell membrane</keyword>
<evidence type="ECO:0000256" key="9">
    <source>
        <dbReference type="HAMAP-Rule" id="MF_00422"/>
    </source>
</evidence>
<reference evidence="10 11" key="1">
    <citation type="submission" date="2015-12" db="EMBL/GenBank/DDBJ databases">
        <title>Draft genome sequence of the thermoanaerobe Thermotalea metallivorans, an isolate from the runoff channel of the Great Artesian Basin, Australia.</title>
        <authorList>
            <person name="Patel B.K."/>
        </authorList>
    </citation>
    <scope>NUCLEOTIDE SEQUENCE [LARGE SCALE GENOMIC DNA]</scope>
    <source>
        <strain evidence="10 11">B2-1</strain>
    </source>
</reference>
<dbReference type="AlphaFoldDB" id="A0A140L2M3"/>
<proteinExistence type="inferred from homology"/>
<evidence type="ECO:0000256" key="1">
    <source>
        <dbReference type="ARBA" id="ARBA00004370"/>
    </source>
</evidence>
<comment type="caution">
    <text evidence="10">The sequence shown here is derived from an EMBL/GenBank/DDBJ whole genome shotgun (WGS) entry which is preliminary data.</text>
</comment>
<accession>A0A140L2M3</accession>
<dbReference type="Pfam" id="PF00584">
    <property type="entry name" value="SecE"/>
    <property type="match status" value="1"/>
</dbReference>
<feature type="transmembrane region" description="Helical" evidence="9">
    <location>
        <begin position="38"/>
        <end position="59"/>
    </location>
</feature>
<dbReference type="OrthoDB" id="9799073at2"/>
<keyword evidence="8 9" id="KW-0472">Membrane</keyword>
<keyword evidence="2 9" id="KW-0813">Transport</keyword>
<dbReference type="GO" id="GO:0008320">
    <property type="term" value="F:protein transmembrane transporter activity"/>
    <property type="evidence" value="ECO:0007669"/>
    <property type="project" value="UniProtKB-UniRule"/>
</dbReference>